<evidence type="ECO:0000313" key="8">
    <source>
        <dbReference type="Proteomes" id="UP000450000"/>
    </source>
</evidence>
<keyword evidence="3" id="KW-0813">Transport</keyword>
<dbReference type="OrthoDB" id="9793175at2"/>
<gene>
    <name evidence="7" type="ORF">F7Q99_11055</name>
</gene>
<dbReference type="PANTHER" id="PTHR30532:SF25">
    <property type="entry name" value="IRON(III) DICITRATE-BINDING PERIPLASMIC PROTEIN"/>
    <property type="match status" value="1"/>
</dbReference>
<dbReference type="EMBL" id="WBOF01000001">
    <property type="protein sequence ID" value="MQS12816.1"/>
    <property type="molecule type" value="Genomic_DNA"/>
</dbReference>
<evidence type="ECO:0000256" key="1">
    <source>
        <dbReference type="ARBA" id="ARBA00004196"/>
    </source>
</evidence>
<dbReference type="GO" id="GO:1901678">
    <property type="term" value="P:iron coordination entity transport"/>
    <property type="evidence" value="ECO:0007669"/>
    <property type="project" value="UniProtKB-ARBA"/>
</dbReference>
<dbReference type="Gene3D" id="3.40.50.1980">
    <property type="entry name" value="Nitrogenase molybdenum iron protein domain"/>
    <property type="match status" value="2"/>
</dbReference>
<keyword evidence="8" id="KW-1185">Reference proteome</keyword>
<evidence type="ECO:0000256" key="2">
    <source>
        <dbReference type="ARBA" id="ARBA00008814"/>
    </source>
</evidence>
<evidence type="ECO:0000256" key="3">
    <source>
        <dbReference type="ARBA" id="ARBA00022448"/>
    </source>
</evidence>
<dbReference type="InterPro" id="IPR002491">
    <property type="entry name" value="ABC_transptr_periplasmic_BD"/>
</dbReference>
<comment type="subcellular location">
    <subcellularLocation>
        <location evidence="1">Cell envelope</location>
    </subcellularLocation>
</comment>
<feature type="region of interest" description="Disordered" evidence="5">
    <location>
        <begin position="1"/>
        <end position="73"/>
    </location>
</feature>
<evidence type="ECO:0000256" key="5">
    <source>
        <dbReference type="SAM" id="MobiDB-lite"/>
    </source>
</evidence>
<dbReference type="PROSITE" id="PS50983">
    <property type="entry name" value="FE_B12_PBP"/>
    <property type="match status" value="1"/>
</dbReference>
<dbReference type="GO" id="GO:0030288">
    <property type="term" value="C:outer membrane-bounded periplasmic space"/>
    <property type="evidence" value="ECO:0007669"/>
    <property type="project" value="TreeGrafter"/>
</dbReference>
<proteinExistence type="inferred from homology"/>
<feature type="compositionally biased region" description="Low complexity" evidence="5">
    <location>
        <begin position="9"/>
        <end position="28"/>
    </location>
</feature>
<comment type="caution">
    <text evidence="7">The sequence shown here is derived from an EMBL/GenBank/DDBJ whole genome shotgun (WGS) entry which is preliminary data.</text>
</comment>
<dbReference type="InterPro" id="IPR051313">
    <property type="entry name" value="Bact_iron-sidero_bind"/>
</dbReference>
<name>A0A6N7KMT6_9ACTN</name>
<organism evidence="7 8">
    <name type="scientific">Streptomyces kaniharaensis</name>
    <dbReference type="NCBI Taxonomy" id="212423"/>
    <lineage>
        <taxon>Bacteria</taxon>
        <taxon>Bacillati</taxon>
        <taxon>Actinomycetota</taxon>
        <taxon>Actinomycetes</taxon>
        <taxon>Kitasatosporales</taxon>
        <taxon>Streptomycetaceae</taxon>
        <taxon>Streptomyces</taxon>
    </lineage>
</organism>
<evidence type="ECO:0000256" key="4">
    <source>
        <dbReference type="ARBA" id="ARBA00022729"/>
    </source>
</evidence>
<accession>A0A6N7KMT6</accession>
<dbReference type="SUPFAM" id="SSF53807">
    <property type="entry name" value="Helical backbone' metal receptor"/>
    <property type="match status" value="1"/>
</dbReference>
<dbReference type="AlphaFoldDB" id="A0A6N7KMT6"/>
<feature type="domain" description="Fe/B12 periplasmic-binding" evidence="6">
    <location>
        <begin position="134"/>
        <end position="394"/>
    </location>
</feature>
<dbReference type="Proteomes" id="UP000450000">
    <property type="component" value="Unassembled WGS sequence"/>
</dbReference>
<dbReference type="PANTHER" id="PTHR30532">
    <property type="entry name" value="IRON III DICITRATE-BINDING PERIPLASMIC PROTEIN"/>
    <property type="match status" value="1"/>
</dbReference>
<keyword evidence="4" id="KW-0732">Signal</keyword>
<comment type="similarity">
    <text evidence="2">Belongs to the bacterial solute-binding protein 8 family.</text>
</comment>
<reference evidence="7 8" key="1">
    <citation type="submission" date="2019-09" db="EMBL/GenBank/DDBJ databases">
        <title>Genome Sequences of Streptomyces kaniharaensis ATCC 21070.</title>
        <authorList>
            <person name="Zhu W."/>
            <person name="De Crecy-Lagard V."/>
            <person name="Richards N.G."/>
        </authorList>
    </citation>
    <scope>NUCLEOTIDE SEQUENCE [LARGE SCALE GENOMIC DNA]</scope>
    <source>
        <strain evidence="7 8">SF-557</strain>
    </source>
</reference>
<dbReference type="CDD" id="cd01146">
    <property type="entry name" value="FhuD"/>
    <property type="match status" value="1"/>
</dbReference>
<evidence type="ECO:0000259" key="6">
    <source>
        <dbReference type="PROSITE" id="PS50983"/>
    </source>
</evidence>
<dbReference type="Pfam" id="PF01497">
    <property type="entry name" value="Peripla_BP_2"/>
    <property type="match status" value="1"/>
</dbReference>
<evidence type="ECO:0000313" key="7">
    <source>
        <dbReference type="EMBL" id="MQS12816.1"/>
    </source>
</evidence>
<sequence>MTPAPPSRSSPSTCPSPSSSATGAASSPRRPRRKPNGVHREIEESQAGPSGTNSDIIDEPVSDASPPEDPPMHRITRRTLLAGLGGAALAACTAPRPAVPTTDGAGPSVSATPVPPVTVNTAVGPVVVPGEPVRVVTLDTDVLDSALTLGITPIGAARPAADGHFPDYWPASRVAAIAYVGPAGAPDLAAIRALRPDLILSNQMRDGDRYGLLRELAPTVLTQTTGAPWKADFQVHAQALGREAAAAAFVGSYQRHVAQVQQALSAAKVSGQRVSLLRFVEGGGVRLFGRQSFPGSVLADAGVGRPDAQNVDQSDFEIPLDQIGKADGDLLLYATYGNPDLAGTNAVLASAGWQGLGAVRAHRAFPVDDQLWFQGIGYTGANFMLDDLQRLLSA</sequence>
<protein>
    <submittedName>
        <fullName evidence="7">Iron-siderophore ABC transporter substrate-binding protein</fullName>
    </submittedName>
</protein>